<protein>
    <submittedName>
        <fullName evidence="1">Uncharacterized protein</fullName>
    </submittedName>
</protein>
<sequence>MVTNSIHGCIVMTITRGVLWCSCRKLWLLL</sequence>
<evidence type="ECO:0000313" key="1">
    <source>
        <dbReference type="EMBL" id="JAD60975.1"/>
    </source>
</evidence>
<reference evidence="1" key="1">
    <citation type="submission" date="2014-09" db="EMBL/GenBank/DDBJ databases">
        <authorList>
            <person name="Magalhaes I.L.F."/>
            <person name="Oliveira U."/>
            <person name="Santos F.R."/>
            <person name="Vidigal T.H.D.A."/>
            <person name="Brescovit A.D."/>
            <person name="Santos A.J."/>
        </authorList>
    </citation>
    <scope>NUCLEOTIDE SEQUENCE</scope>
    <source>
        <tissue evidence="1">Shoot tissue taken approximately 20 cm above the soil surface</tissue>
    </source>
</reference>
<accession>A0A0A9BIC2</accession>
<reference evidence="1" key="2">
    <citation type="journal article" date="2015" name="Data Brief">
        <title>Shoot transcriptome of the giant reed, Arundo donax.</title>
        <authorList>
            <person name="Barrero R.A."/>
            <person name="Guerrero F.D."/>
            <person name="Moolhuijzen P."/>
            <person name="Goolsby J.A."/>
            <person name="Tidwell J."/>
            <person name="Bellgard S.E."/>
            <person name="Bellgard M.I."/>
        </authorList>
    </citation>
    <scope>NUCLEOTIDE SEQUENCE</scope>
    <source>
        <tissue evidence="1">Shoot tissue taken approximately 20 cm above the soil surface</tissue>
    </source>
</reference>
<dbReference type="AlphaFoldDB" id="A0A0A9BIC2"/>
<name>A0A0A9BIC2_ARUDO</name>
<organism evidence="1">
    <name type="scientific">Arundo donax</name>
    <name type="common">Giant reed</name>
    <name type="synonym">Donax arundinaceus</name>
    <dbReference type="NCBI Taxonomy" id="35708"/>
    <lineage>
        <taxon>Eukaryota</taxon>
        <taxon>Viridiplantae</taxon>
        <taxon>Streptophyta</taxon>
        <taxon>Embryophyta</taxon>
        <taxon>Tracheophyta</taxon>
        <taxon>Spermatophyta</taxon>
        <taxon>Magnoliopsida</taxon>
        <taxon>Liliopsida</taxon>
        <taxon>Poales</taxon>
        <taxon>Poaceae</taxon>
        <taxon>PACMAD clade</taxon>
        <taxon>Arundinoideae</taxon>
        <taxon>Arundineae</taxon>
        <taxon>Arundo</taxon>
    </lineage>
</organism>
<proteinExistence type="predicted"/>
<dbReference type="EMBL" id="GBRH01236920">
    <property type="protein sequence ID" value="JAD60975.1"/>
    <property type="molecule type" value="Transcribed_RNA"/>
</dbReference>